<evidence type="ECO:0000259" key="7">
    <source>
        <dbReference type="SMART" id="SM00829"/>
    </source>
</evidence>
<dbReference type="PANTHER" id="PTHR43350">
    <property type="entry name" value="NAD-DEPENDENT ALCOHOL DEHYDROGENASE"/>
    <property type="match status" value="1"/>
</dbReference>
<dbReference type="RefSeq" id="WP_044888100.1">
    <property type="nucleotide sequence ID" value="NZ_JYFN01000073.1"/>
</dbReference>
<evidence type="ECO:0000256" key="5">
    <source>
        <dbReference type="ARBA" id="ARBA00023002"/>
    </source>
</evidence>
<dbReference type="InterPro" id="IPR002328">
    <property type="entry name" value="ADH_Zn_CS"/>
</dbReference>
<accession>A0A0D8B7F3</accession>
<keyword evidence="4 6" id="KW-0862">Zinc</keyword>
<keyword evidence="9" id="KW-1185">Reference proteome</keyword>
<keyword evidence="3 6" id="KW-0479">Metal-binding</keyword>
<evidence type="ECO:0000313" key="9">
    <source>
        <dbReference type="Proteomes" id="UP000032545"/>
    </source>
</evidence>
<comment type="similarity">
    <text evidence="2 6">Belongs to the zinc-containing alcohol dehydrogenase family.</text>
</comment>
<evidence type="ECO:0000256" key="1">
    <source>
        <dbReference type="ARBA" id="ARBA00001947"/>
    </source>
</evidence>
<dbReference type="Gene3D" id="3.90.180.10">
    <property type="entry name" value="Medium-chain alcohol dehydrogenases, catalytic domain"/>
    <property type="match status" value="1"/>
</dbReference>
<dbReference type="PANTHER" id="PTHR43350:SF19">
    <property type="entry name" value="D-GULOSIDE 3-DEHYDROGENASE"/>
    <property type="match status" value="1"/>
</dbReference>
<name>A0A0D8B7F3_9ACTN</name>
<dbReference type="OrthoDB" id="334894at2"/>
<dbReference type="InterPro" id="IPR020843">
    <property type="entry name" value="ER"/>
</dbReference>
<dbReference type="PROSITE" id="PS00059">
    <property type="entry name" value="ADH_ZINC"/>
    <property type="match status" value="1"/>
</dbReference>
<comment type="caution">
    <text evidence="8">The sequence shown here is derived from an EMBL/GenBank/DDBJ whole genome shotgun (WGS) entry which is preliminary data.</text>
</comment>
<dbReference type="GO" id="GO:0004022">
    <property type="term" value="F:alcohol dehydrogenase (NAD+) activity"/>
    <property type="evidence" value="ECO:0007669"/>
    <property type="project" value="UniProtKB-EC"/>
</dbReference>
<reference evidence="8 9" key="2">
    <citation type="journal article" date="2016" name="Genome Announc.">
        <title>Permanent Draft Genome Sequences for Two Variants of Frankia sp. Strain CpI1, the First Frankia Strain Isolated from Root Nodules of Comptonia peregrina.</title>
        <authorList>
            <person name="Oshone R."/>
            <person name="Hurst S.G.IV."/>
            <person name="Abebe-Akele F."/>
            <person name="Simpson S."/>
            <person name="Morris K."/>
            <person name="Thomas W.K."/>
            <person name="Tisa L.S."/>
        </authorList>
    </citation>
    <scope>NUCLEOTIDE SEQUENCE [LARGE SCALE GENOMIC DNA]</scope>
    <source>
        <strain evidence="9">CpI1-S</strain>
    </source>
</reference>
<dbReference type="InterPro" id="IPR036291">
    <property type="entry name" value="NAD(P)-bd_dom_sf"/>
</dbReference>
<dbReference type="InterPro" id="IPR011032">
    <property type="entry name" value="GroES-like_sf"/>
</dbReference>
<keyword evidence="5 8" id="KW-0560">Oxidoreductase</keyword>
<feature type="domain" description="Enoyl reductase (ER)" evidence="7">
    <location>
        <begin position="7"/>
        <end position="357"/>
    </location>
</feature>
<dbReference type="FunFam" id="3.40.50.720:FF:000003">
    <property type="entry name" value="S-(hydroxymethyl)glutathione dehydrogenase"/>
    <property type="match status" value="1"/>
</dbReference>
<dbReference type="Pfam" id="PF00107">
    <property type="entry name" value="ADH_zinc_N"/>
    <property type="match status" value="1"/>
</dbReference>
<protein>
    <submittedName>
        <fullName evidence="8">Zn-dependent alcohol dehydrogenase, class III</fullName>
        <ecNumber evidence="8">1.1.1.1</ecNumber>
        <ecNumber evidence="8">1.1.1.284</ecNumber>
    </submittedName>
</protein>
<comment type="cofactor">
    <cofactor evidence="1 6">
        <name>Zn(2+)</name>
        <dbReference type="ChEBI" id="CHEBI:29105"/>
    </cofactor>
</comment>
<organism evidence="8 9">
    <name type="scientific">Frankia torreyi</name>
    <dbReference type="NCBI Taxonomy" id="1856"/>
    <lineage>
        <taxon>Bacteria</taxon>
        <taxon>Bacillati</taxon>
        <taxon>Actinomycetota</taxon>
        <taxon>Actinomycetes</taxon>
        <taxon>Frankiales</taxon>
        <taxon>Frankiaceae</taxon>
        <taxon>Frankia</taxon>
    </lineage>
</organism>
<dbReference type="InterPro" id="IPR013154">
    <property type="entry name" value="ADH-like_N"/>
</dbReference>
<dbReference type="EC" id="1.1.1.1" evidence="8"/>
<sequence>MSVGIASAVDSFATAELETFPPGPHDVVVAVGASGICASDHSVLAGHLPFGLPLALGHELAGRVVEVGTDVSRVRVGDRVVGASIPACGRCWWCRRHLKYLCSQTPAIWATPRYRTDDGRAVSAFCGLGSFAETATVHELSVVPVGTDLPDEQLALIGCGVVTGAGAVFNTARVSPGDEIAVVGAGAVGLAVIQAAAVAGASRIVAIEPVPAKRRLAADLGATDVLDPAVTDDLVATVRDLTAGRGVDAAFEAAGRVDTTLAAYRMTRAAGTVVAVGAAEATAVLDLGAWEHVSSGRNFTSAVYGSADIDVDFPLLVRLAEAGRLNLERLVSTRIGLSAADITAAFADTESVRTVILP</sequence>
<gene>
    <name evidence="8" type="ORF">FF36_05645</name>
</gene>
<dbReference type="PATRIC" id="fig|1502723.3.peg.6259"/>
<dbReference type="SUPFAM" id="SSF51735">
    <property type="entry name" value="NAD(P)-binding Rossmann-fold domains"/>
    <property type="match status" value="1"/>
</dbReference>
<reference evidence="9" key="1">
    <citation type="submission" date="2015-02" db="EMBL/GenBank/DDBJ databases">
        <title>Draft Genome of Frankia sp. CpI1-S.</title>
        <authorList>
            <person name="Oshone R.T."/>
            <person name="Ngom M."/>
            <person name="Ghodhbane-Gtari F."/>
            <person name="Gtari M."/>
            <person name="Morris K."/>
            <person name="Thomas K."/>
            <person name="Sen A."/>
            <person name="Tisa L.S."/>
        </authorList>
    </citation>
    <scope>NUCLEOTIDE SEQUENCE [LARGE SCALE GENOMIC DNA]</scope>
    <source>
        <strain evidence="9">CpI1-S</strain>
    </source>
</reference>
<evidence type="ECO:0000256" key="6">
    <source>
        <dbReference type="RuleBase" id="RU361277"/>
    </source>
</evidence>
<proteinExistence type="inferred from homology"/>
<evidence type="ECO:0000256" key="4">
    <source>
        <dbReference type="ARBA" id="ARBA00022833"/>
    </source>
</evidence>
<dbReference type="GO" id="GO:0008270">
    <property type="term" value="F:zinc ion binding"/>
    <property type="evidence" value="ECO:0007669"/>
    <property type="project" value="InterPro"/>
</dbReference>
<dbReference type="SUPFAM" id="SSF50129">
    <property type="entry name" value="GroES-like"/>
    <property type="match status" value="1"/>
</dbReference>
<dbReference type="GO" id="GO:0051903">
    <property type="term" value="F:S-(hydroxymethyl)glutathione dehydrogenase [NAD(P)+] activity"/>
    <property type="evidence" value="ECO:0007669"/>
    <property type="project" value="UniProtKB-EC"/>
</dbReference>
<evidence type="ECO:0000313" key="8">
    <source>
        <dbReference type="EMBL" id="KJE20040.1"/>
    </source>
</evidence>
<dbReference type="Pfam" id="PF08240">
    <property type="entry name" value="ADH_N"/>
    <property type="match status" value="1"/>
</dbReference>
<dbReference type="EMBL" id="JYFN01000073">
    <property type="protein sequence ID" value="KJE20040.1"/>
    <property type="molecule type" value="Genomic_DNA"/>
</dbReference>
<dbReference type="Gene3D" id="3.40.50.720">
    <property type="entry name" value="NAD(P)-binding Rossmann-like Domain"/>
    <property type="match status" value="1"/>
</dbReference>
<dbReference type="AlphaFoldDB" id="A0A0D8B7F3"/>
<dbReference type="Proteomes" id="UP000032545">
    <property type="component" value="Unassembled WGS sequence"/>
</dbReference>
<dbReference type="SMART" id="SM00829">
    <property type="entry name" value="PKS_ER"/>
    <property type="match status" value="1"/>
</dbReference>
<dbReference type="EC" id="1.1.1.284" evidence="8"/>
<dbReference type="InterPro" id="IPR013149">
    <property type="entry name" value="ADH-like_C"/>
</dbReference>
<evidence type="ECO:0000256" key="2">
    <source>
        <dbReference type="ARBA" id="ARBA00008072"/>
    </source>
</evidence>
<evidence type="ECO:0000256" key="3">
    <source>
        <dbReference type="ARBA" id="ARBA00022723"/>
    </source>
</evidence>